<evidence type="ECO:0000256" key="1">
    <source>
        <dbReference type="SAM" id="Phobius"/>
    </source>
</evidence>
<comment type="caution">
    <text evidence="2">The sequence shown here is derived from an EMBL/GenBank/DDBJ whole genome shotgun (WGS) entry which is preliminary data.</text>
</comment>
<dbReference type="AlphaFoldDB" id="A0A0F8Y1R7"/>
<sequence length="126" mass="14557">HLTINVPPNPFNGNKYVMKASESFYFYSVEFGSVTFTHVDSNQIFYFEYYIEGLFQGTYYEETTWILPSGEYNVLWDNSDNSPSYKLIAVSFFYPYDEIVFMVSGFVALFCTCGVIIQIKGISKKS</sequence>
<keyword evidence="1" id="KW-1133">Transmembrane helix</keyword>
<keyword evidence="1" id="KW-0812">Transmembrane</keyword>
<gene>
    <name evidence="2" type="ORF">LCGC14_2874960</name>
</gene>
<proteinExistence type="predicted"/>
<evidence type="ECO:0000313" key="2">
    <source>
        <dbReference type="EMBL" id="KKK75312.1"/>
    </source>
</evidence>
<feature type="transmembrane region" description="Helical" evidence="1">
    <location>
        <begin position="99"/>
        <end position="119"/>
    </location>
</feature>
<name>A0A0F8Y1R7_9ZZZZ</name>
<accession>A0A0F8Y1R7</accession>
<feature type="non-terminal residue" evidence="2">
    <location>
        <position position="1"/>
    </location>
</feature>
<reference evidence="2" key="1">
    <citation type="journal article" date="2015" name="Nature">
        <title>Complex archaea that bridge the gap between prokaryotes and eukaryotes.</title>
        <authorList>
            <person name="Spang A."/>
            <person name="Saw J.H."/>
            <person name="Jorgensen S.L."/>
            <person name="Zaremba-Niedzwiedzka K."/>
            <person name="Martijn J."/>
            <person name="Lind A.E."/>
            <person name="van Eijk R."/>
            <person name="Schleper C."/>
            <person name="Guy L."/>
            <person name="Ettema T.J."/>
        </authorList>
    </citation>
    <scope>NUCLEOTIDE SEQUENCE</scope>
</reference>
<protein>
    <submittedName>
        <fullName evidence="2">Uncharacterized protein</fullName>
    </submittedName>
</protein>
<keyword evidence="1" id="KW-0472">Membrane</keyword>
<organism evidence="2">
    <name type="scientific">marine sediment metagenome</name>
    <dbReference type="NCBI Taxonomy" id="412755"/>
    <lineage>
        <taxon>unclassified sequences</taxon>
        <taxon>metagenomes</taxon>
        <taxon>ecological metagenomes</taxon>
    </lineage>
</organism>
<dbReference type="EMBL" id="LAZR01055927">
    <property type="protein sequence ID" value="KKK75312.1"/>
    <property type="molecule type" value="Genomic_DNA"/>
</dbReference>